<evidence type="ECO:0000313" key="3">
    <source>
        <dbReference type="EMBL" id="SNX97834.1"/>
    </source>
</evidence>
<keyword evidence="2" id="KW-1133">Transmembrane helix</keyword>
<reference evidence="3 4" key="1">
    <citation type="submission" date="2017-09" db="EMBL/GenBank/DDBJ databases">
        <authorList>
            <person name="Ehlers B."/>
            <person name="Leendertz F.H."/>
        </authorList>
    </citation>
    <scope>NUCLEOTIDE SEQUENCE [LARGE SCALE GENOMIC DNA]</scope>
    <source>
        <strain evidence="3 4">DSM 46844</strain>
    </source>
</reference>
<feature type="region of interest" description="Disordered" evidence="1">
    <location>
        <begin position="63"/>
        <end position="83"/>
    </location>
</feature>
<accession>A0A285EI11</accession>
<sequence>MDGVGEVVLALEVLGVLLLVPAGYAWLGARARRRGIGGSVMAPFEEIWDPRAHTTHIEVQVQAERAAPAATPGDRPAPDPQGA</sequence>
<organism evidence="3 4">
    <name type="scientific">Geodermatophilus sabuli</name>
    <dbReference type="NCBI Taxonomy" id="1564158"/>
    <lineage>
        <taxon>Bacteria</taxon>
        <taxon>Bacillati</taxon>
        <taxon>Actinomycetota</taxon>
        <taxon>Actinomycetes</taxon>
        <taxon>Geodermatophilales</taxon>
        <taxon>Geodermatophilaceae</taxon>
        <taxon>Geodermatophilus</taxon>
    </lineage>
</organism>
<keyword evidence="4" id="KW-1185">Reference proteome</keyword>
<proteinExistence type="predicted"/>
<dbReference type="EMBL" id="OBDO01000008">
    <property type="protein sequence ID" value="SNX97834.1"/>
    <property type="molecule type" value="Genomic_DNA"/>
</dbReference>
<feature type="transmembrane region" description="Helical" evidence="2">
    <location>
        <begin position="6"/>
        <end position="27"/>
    </location>
</feature>
<protein>
    <submittedName>
        <fullName evidence="3">Uncharacterized protein</fullName>
    </submittedName>
</protein>
<keyword evidence="2" id="KW-0812">Transmembrane</keyword>
<gene>
    <name evidence="3" type="ORF">SAMN06893097_108199</name>
</gene>
<evidence type="ECO:0000256" key="2">
    <source>
        <dbReference type="SAM" id="Phobius"/>
    </source>
</evidence>
<evidence type="ECO:0000313" key="4">
    <source>
        <dbReference type="Proteomes" id="UP000219514"/>
    </source>
</evidence>
<dbReference type="AlphaFoldDB" id="A0A285EI11"/>
<evidence type="ECO:0000256" key="1">
    <source>
        <dbReference type="SAM" id="MobiDB-lite"/>
    </source>
</evidence>
<dbReference type="Proteomes" id="UP000219514">
    <property type="component" value="Unassembled WGS sequence"/>
</dbReference>
<keyword evidence="2" id="KW-0472">Membrane</keyword>
<name>A0A285EI11_9ACTN</name>